<evidence type="ECO:0000313" key="2">
    <source>
        <dbReference type="Proteomes" id="UP000507222"/>
    </source>
</evidence>
<gene>
    <name evidence="1" type="ORF">CURHAP_LOCUS37085</name>
</gene>
<dbReference type="EMBL" id="CAEKDK010000006">
    <property type="protein sequence ID" value="CAB4283104.1"/>
    <property type="molecule type" value="Genomic_DNA"/>
</dbReference>
<reference evidence="1 2" key="1">
    <citation type="submission" date="2020-05" db="EMBL/GenBank/DDBJ databases">
        <authorList>
            <person name="Campoy J."/>
            <person name="Schneeberger K."/>
            <person name="Spophaly S."/>
        </authorList>
    </citation>
    <scope>NUCLEOTIDE SEQUENCE [LARGE SCALE GENOMIC DNA]</scope>
    <source>
        <strain evidence="1">PruArmRojPasFocal</strain>
    </source>
</reference>
<evidence type="ECO:0000313" key="1">
    <source>
        <dbReference type="EMBL" id="CAB4283104.1"/>
    </source>
</evidence>
<protein>
    <submittedName>
        <fullName evidence="1">Uncharacterized protein</fullName>
    </submittedName>
</protein>
<proteinExistence type="predicted"/>
<dbReference type="AlphaFoldDB" id="A0A6J5V605"/>
<name>A0A6J5V605_PRUAR</name>
<dbReference type="Proteomes" id="UP000507222">
    <property type="component" value="Unassembled WGS sequence"/>
</dbReference>
<organism evidence="1 2">
    <name type="scientific">Prunus armeniaca</name>
    <name type="common">Apricot</name>
    <name type="synonym">Armeniaca vulgaris</name>
    <dbReference type="NCBI Taxonomy" id="36596"/>
    <lineage>
        <taxon>Eukaryota</taxon>
        <taxon>Viridiplantae</taxon>
        <taxon>Streptophyta</taxon>
        <taxon>Embryophyta</taxon>
        <taxon>Tracheophyta</taxon>
        <taxon>Spermatophyta</taxon>
        <taxon>Magnoliopsida</taxon>
        <taxon>eudicotyledons</taxon>
        <taxon>Gunneridae</taxon>
        <taxon>Pentapetalae</taxon>
        <taxon>rosids</taxon>
        <taxon>fabids</taxon>
        <taxon>Rosales</taxon>
        <taxon>Rosaceae</taxon>
        <taxon>Amygdaloideae</taxon>
        <taxon>Amygdaleae</taxon>
        <taxon>Prunus</taxon>
    </lineage>
</organism>
<accession>A0A6J5V605</accession>
<sequence length="67" mass="7820">MYKEGPNKPTCVVESLASSVSWRHNWVLLLQLLPTMGHNADFKALVKSNPENWLCCNKCKWLWELNF</sequence>